<evidence type="ECO:0000256" key="2">
    <source>
        <dbReference type="SAM" id="Phobius"/>
    </source>
</evidence>
<accession>A0A6G0VGW6</accession>
<feature type="region of interest" description="Disordered" evidence="1">
    <location>
        <begin position="179"/>
        <end position="198"/>
    </location>
</feature>
<feature type="compositionally biased region" description="Basic residues" evidence="1">
    <location>
        <begin position="189"/>
        <end position="198"/>
    </location>
</feature>
<name>A0A6G0VGW6_APHCR</name>
<gene>
    <name evidence="3" type="ORF">FWK35_00038510</name>
</gene>
<dbReference type="Proteomes" id="UP000478052">
    <property type="component" value="Unassembled WGS sequence"/>
</dbReference>
<proteinExistence type="predicted"/>
<comment type="caution">
    <text evidence="3">The sequence shown here is derived from an EMBL/GenBank/DDBJ whole genome shotgun (WGS) entry which is preliminary data.</text>
</comment>
<keyword evidence="2" id="KW-1133">Transmembrane helix</keyword>
<reference evidence="3 4" key="1">
    <citation type="submission" date="2019-08" db="EMBL/GenBank/DDBJ databases">
        <title>Whole genome of Aphis craccivora.</title>
        <authorList>
            <person name="Voronova N.V."/>
            <person name="Shulinski R.S."/>
            <person name="Bandarenka Y.V."/>
            <person name="Zhorov D.G."/>
            <person name="Warner D."/>
        </authorList>
    </citation>
    <scope>NUCLEOTIDE SEQUENCE [LARGE SCALE GENOMIC DNA]</scope>
    <source>
        <strain evidence="3">180601</strain>
        <tissue evidence="3">Whole Body</tissue>
    </source>
</reference>
<keyword evidence="2" id="KW-0472">Membrane</keyword>
<evidence type="ECO:0000256" key="1">
    <source>
        <dbReference type="SAM" id="MobiDB-lite"/>
    </source>
</evidence>
<protein>
    <submittedName>
        <fullName evidence="3">Envelope fusion protein</fullName>
    </submittedName>
</protein>
<keyword evidence="2" id="KW-0812">Transmembrane</keyword>
<sequence>MQVQLRTNLFHKLKFKNEWIYATLGETIFITCDQDKRSTNIFLEGVGILYLNETCKAYATRDILIPYKIETDTEHVDFVPNSRIKEPEDRYASLTTNILENKHVRTNQMFDLNLVAKSTSEIIKDVKTEQMRRSKRRHDYLLYVISAIAIICIVITIIRCIEKKPWCTINGTMRSRKRTMAFPSSSTNRRAKPVRAKR</sequence>
<dbReference type="EMBL" id="VUJU01017712">
    <property type="protein sequence ID" value="KAF0682192.1"/>
    <property type="molecule type" value="Genomic_DNA"/>
</dbReference>
<dbReference type="OrthoDB" id="6629081at2759"/>
<organism evidence="3 4">
    <name type="scientific">Aphis craccivora</name>
    <name type="common">Cowpea aphid</name>
    <dbReference type="NCBI Taxonomy" id="307492"/>
    <lineage>
        <taxon>Eukaryota</taxon>
        <taxon>Metazoa</taxon>
        <taxon>Ecdysozoa</taxon>
        <taxon>Arthropoda</taxon>
        <taxon>Hexapoda</taxon>
        <taxon>Insecta</taxon>
        <taxon>Pterygota</taxon>
        <taxon>Neoptera</taxon>
        <taxon>Paraneoptera</taxon>
        <taxon>Hemiptera</taxon>
        <taxon>Sternorrhyncha</taxon>
        <taxon>Aphidomorpha</taxon>
        <taxon>Aphidoidea</taxon>
        <taxon>Aphididae</taxon>
        <taxon>Aphidini</taxon>
        <taxon>Aphis</taxon>
        <taxon>Aphis</taxon>
    </lineage>
</organism>
<dbReference type="AlphaFoldDB" id="A0A6G0VGW6"/>
<evidence type="ECO:0000313" key="3">
    <source>
        <dbReference type="EMBL" id="KAF0682192.1"/>
    </source>
</evidence>
<feature type="transmembrane region" description="Helical" evidence="2">
    <location>
        <begin position="140"/>
        <end position="158"/>
    </location>
</feature>
<evidence type="ECO:0000313" key="4">
    <source>
        <dbReference type="Proteomes" id="UP000478052"/>
    </source>
</evidence>
<keyword evidence="4" id="KW-1185">Reference proteome</keyword>